<gene>
    <name evidence="1" type="ORF">CQW49_05485</name>
</gene>
<evidence type="ECO:0000313" key="1">
    <source>
        <dbReference type="EMBL" id="ATQ67406.1"/>
    </source>
</evidence>
<dbReference type="STRING" id="595536.GCA_000178815_04062"/>
<evidence type="ECO:0000313" key="2">
    <source>
        <dbReference type="Proteomes" id="UP000230709"/>
    </source>
</evidence>
<dbReference type="EMBL" id="CP023737">
    <property type="protein sequence ID" value="ATQ67406.1"/>
    <property type="molecule type" value="Genomic_DNA"/>
</dbReference>
<reference evidence="2" key="1">
    <citation type="submission" date="2017-10" db="EMBL/GenBank/DDBJ databases">
        <title>Completed PacBio SMRT sequence of Methylosinus trichosporium OB3b reveals presence of a third large plasmid.</title>
        <authorList>
            <person name="Charles T.C."/>
            <person name="Lynch M.D.J."/>
            <person name="Heil J.R."/>
            <person name="Cheng J."/>
        </authorList>
    </citation>
    <scope>NUCLEOTIDE SEQUENCE [LARGE SCALE GENOMIC DNA]</scope>
    <source>
        <strain evidence="2">OB3b</strain>
    </source>
</reference>
<organism evidence="1 2">
    <name type="scientific">Methylosinus trichosporium (strain ATCC 35070 / NCIMB 11131 / UNIQEM 75 / OB3b)</name>
    <dbReference type="NCBI Taxonomy" id="595536"/>
    <lineage>
        <taxon>Bacteria</taxon>
        <taxon>Pseudomonadati</taxon>
        <taxon>Pseudomonadota</taxon>
        <taxon>Alphaproteobacteria</taxon>
        <taxon>Hyphomicrobiales</taxon>
        <taxon>Methylocystaceae</taxon>
        <taxon>Methylosinus</taxon>
    </lineage>
</organism>
<dbReference type="Proteomes" id="UP000230709">
    <property type="component" value="Chromosome"/>
</dbReference>
<proteinExistence type="predicted"/>
<name>A0A2D2CXJ5_METT3</name>
<dbReference type="RefSeq" id="WP_003608783.1">
    <property type="nucleotide sequence ID" value="NZ_ADVE02000001.1"/>
</dbReference>
<dbReference type="AlphaFoldDB" id="A0A2D2CXJ5"/>
<sequence length="70" mass="7907">MSLIDPPKEKRPSLTPEALARFLIAKAATGDPGANHLLEEVRRRNPRLFARLDQEPDEAVSFEPKKMVLQ</sequence>
<dbReference type="KEGG" id="mtw:CQW49_05485"/>
<accession>A0A2D2CXJ5</accession>
<keyword evidence="2" id="KW-1185">Reference proteome</keyword>
<protein>
    <submittedName>
        <fullName evidence="1">Uncharacterized protein</fullName>
    </submittedName>
</protein>